<keyword evidence="2" id="KW-1133">Transmembrane helix</keyword>
<sequence>MCSSSPPSDRESGLQNFAIMQLEAQLRLCRSCLWCCKSGLRLLSQGYAHRKAVNYYDLLGVKSDASLDEIKNAFFDKSKKLHPDSDPSDPTLHGQFVELNEAYRVLSKDLSRKEYDFKIRHPYSGGQAFRSTSSHTNYRASTDTQENMRYWEQFRQPYGQEITPEEKQRRKKREFRLVGYCVIAMVLSIGVHVVFFRKLEEVHNNFMDKKDRAIAEIYNESKERARANGFKKQTEILRQKRAEFLEKYKLRSDGEDNLLTGGRQTPQNPEKVEKDPCSYNSSSYNFSSTITTSSITSSHQRLFLSLAISLSVAISEASL</sequence>
<dbReference type="Proteomes" id="UP000298787">
    <property type="component" value="Chromosome 6"/>
</dbReference>
<reference evidence="4 5" key="1">
    <citation type="submission" date="2019-01" db="EMBL/GenBank/DDBJ databases">
        <title>Genome Assembly of Collichthys lucidus.</title>
        <authorList>
            <person name="Cai M."/>
            <person name="Xiao S."/>
        </authorList>
    </citation>
    <scope>NUCLEOTIDE SEQUENCE [LARGE SCALE GENOMIC DNA]</scope>
    <source>
        <strain evidence="4">JT15FE1705JMU</strain>
        <tissue evidence="4">Muscle</tissue>
    </source>
</reference>
<protein>
    <submittedName>
        <fullName evidence="4">DnaJ-like protein subfamily C member 4</fullName>
    </submittedName>
</protein>
<dbReference type="InterPro" id="IPR001623">
    <property type="entry name" value="DnaJ_domain"/>
</dbReference>
<dbReference type="InterPro" id="IPR052763">
    <property type="entry name" value="DnaJ_C4"/>
</dbReference>
<dbReference type="STRING" id="240159.A0A4U5UE01"/>
<evidence type="ECO:0000256" key="2">
    <source>
        <dbReference type="SAM" id="Phobius"/>
    </source>
</evidence>
<dbReference type="PRINTS" id="PR00625">
    <property type="entry name" value="JDOMAIN"/>
</dbReference>
<feature type="region of interest" description="Disordered" evidence="1">
    <location>
        <begin position="255"/>
        <end position="276"/>
    </location>
</feature>
<keyword evidence="2" id="KW-0812">Transmembrane</keyword>
<proteinExistence type="predicted"/>
<dbReference type="EMBL" id="CM014083">
    <property type="protein sequence ID" value="TKS72251.1"/>
    <property type="molecule type" value="Genomic_DNA"/>
</dbReference>
<evidence type="ECO:0000313" key="5">
    <source>
        <dbReference type="Proteomes" id="UP000298787"/>
    </source>
</evidence>
<dbReference type="SMART" id="SM00271">
    <property type="entry name" value="DnaJ"/>
    <property type="match status" value="1"/>
</dbReference>
<dbReference type="SUPFAM" id="SSF46565">
    <property type="entry name" value="Chaperone J-domain"/>
    <property type="match status" value="1"/>
</dbReference>
<evidence type="ECO:0000259" key="3">
    <source>
        <dbReference type="PROSITE" id="PS50076"/>
    </source>
</evidence>
<dbReference type="AlphaFoldDB" id="A0A4U5UE01"/>
<accession>A0A4U5UE01</accession>
<gene>
    <name evidence="4" type="ORF">D9C73_006325</name>
</gene>
<dbReference type="Gene3D" id="1.10.287.110">
    <property type="entry name" value="DnaJ domain"/>
    <property type="match status" value="1"/>
</dbReference>
<name>A0A4U5UE01_COLLU</name>
<dbReference type="CDD" id="cd06257">
    <property type="entry name" value="DnaJ"/>
    <property type="match status" value="1"/>
</dbReference>
<dbReference type="Pfam" id="PF00226">
    <property type="entry name" value="DnaJ"/>
    <property type="match status" value="1"/>
</dbReference>
<feature type="domain" description="J" evidence="3">
    <location>
        <begin position="54"/>
        <end position="119"/>
    </location>
</feature>
<organism evidence="4 5">
    <name type="scientific">Collichthys lucidus</name>
    <name type="common">Big head croaker</name>
    <name type="synonym">Sciaena lucida</name>
    <dbReference type="NCBI Taxonomy" id="240159"/>
    <lineage>
        <taxon>Eukaryota</taxon>
        <taxon>Metazoa</taxon>
        <taxon>Chordata</taxon>
        <taxon>Craniata</taxon>
        <taxon>Vertebrata</taxon>
        <taxon>Euteleostomi</taxon>
        <taxon>Actinopterygii</taxon>
        <taxon>Neopterygii</taxon>
        <taxon>Teleostei</taxon>
        <taxon>Neoteleostei</taxon>
        <taxon>Acanthomorphata</taxon>
        <taxon>Eupercaria</taxon>
        <taxon>Sciaenidae</taxon>
        <taxon>Collichthys</taxon>
    </lineage>
</organism>
<evidence type="ECO:0000313" key="4">
    <source>
        <dbReference type="EMBL" id="TKS72251.1"/>
    </source>
</evidence>
<keyword evidence="2" id="KW-0472">Membrane</keyword>
<dbReference type="InterPro" id="IPR036869">
    <property type="entry name" value="J_dom_sf"/>
</dbReference>
<evidence type="ECO:0000256" key="1">
    <source>
        <dbReference type="SAM" id="MobiDB-lite"/>
    </source>
</evidence>
<dbReference type="PROSITE" id="PS50076">
    <property type="entry name" value="DNAJ_2"/>
    <property type="match status" value="1"/>
</dbReference>
<dbReference type="PANTHER" id="PTHR44825:SF1">
    <property type="entry name" value="DNAJ HOMOLOG SUBFAMILY C MEMBER 4"/>
    <property type="match status" value="1"/>
</dbReference>
<keyword evidence="5" id="KW-1185">Reference proteome</keyword>
<dbReference type="PANTHER" id="PTHR44825">
    <property type="match status" value="1"/>
</dbReference>
<feature type="transmembrane region" description="Helical" evidence="2">
    <location>
        <begin position="177"/>
        <end position="196"/>
    </location>
</feature>